<feature type="region of interest" description="Disordered" evidence="1">
    <location>
        <begin position="1"/>
        <end position="25"/>
    </location>
</feature>
<reference evidence="2 3" key="1">
    <citation type="submission" date="2017-03" db="EMBL/GenBank/DDBJ databases">
        <title>Widespread Adenine N6-methylation of Active Genes in Fungi.</title>
        <authorList>
            <consortium name="DOE Joint Genome Institute"/>
            <person name="Mondo S.J."/>
            <person name="Dannebaum R.O."/>
            <person name="Kuo R.C."/>
            <person name="Louie K.B."/>
            <person name="Bewick A.J."/>
            <person name="Labutti K."/>
            <person name="Haridas S."/>
            <person name="Kuo A."/>
            <person name="Salamov A."/>
            <person name="Ahrendt S.R."/>
            <person name="Lau R."/>
            <person name="Bowen B.P."/>
            <person name="Lipzen A."/>
            <person name="Sullivan W."/>
            <person name="Andreopoulos W.B."/>
            <person name="Clum A."/>
            <person name="Lindquist E."/>
            <person name="Daum C."/>
            <person name="Northen T.R."/>
            <person name="Ramamoorthy G."/>
            <person name="Schmitz R.J."/>
            <person name="Gryganskyi A."/>
            <person name="Culley D."/>
            <person name="Magnuson J."/>
            <person name="James T.Y."/>
            <person name="O'Malley M.A."/>
            <person name="Stajich J.E."/>
            <person name="Spatafora J.W."/>
            <person name="Visel A."/>
            <person name="Grigoriev I.V."/>
        </authorList>
    </citation>
    <scope>NUCLEOTIDE SEQUENCE [LARGE SCALE GENOMIC DNA]</scope>
    <source>
        <strain evidence="2 3">NRRL Y-17943</strain>
    </source>
</reference>
<proteinExistence type="predicted"/>
<dbReference type="Proteomes" id="UP000193218">
    <property type="component" value="Unassembled WGS sequence"/>
</dbReference>
<evidence type="ECO:0000256" key="1">
    <source>
        <dbReference type="SAM" id="MobiDB-lite"/>
    </source>
</evidence>
<dbReference type="InParanoid" id="A0A1Y1UIC3"/>
<dbReference type="EMBL" id="NBSH01000007">
    <property type="protein sequence ID" value="ORX36835.1"/>
    <property type="molecule type" value="Genomic_DNA"/>
</dbReference>
<dbReference type="AlphaFoldDB" id="A0A1Y1UIC3"/>
<dbReference type="RefSeq" id="XP_021870904.1">
    <property type="nucleotide sequence ID" value="XM_022012881.1"/>
</dbReference>
<feature type="compositionally biased region" description="Low complexity" evidence="1">
    <location>
        <begin position="80"/>
        <end position="92"/>
    </location>
</feature>
<sequence length="285" mass="30874">MHGRVERQTRRSKGHSSADASDITHALEENRARFTGQMRTSHIFSNTPSTDPRINQVKCIKGRRIENSGNRTLPITIMPNSDSDSSSTSTINSSMEDCLATRLVCGDLPPRRKASRRLTIRQSAIPIGPKVAVSIRTEPTEPPPPILTAPSTAPCRPRRRPGFKIDIPAPLVNADARTSLGCTPFAEHAIVLSPASIMGDTPGGEGVKTRAPRFEAYSMDGSNGPQMNGGSIGQAKDTAAIWYTPPVRQFVRRASTPFPRHDPADWLTASDIENLNGEDTADEGT</sequence>
<accession>A0A1Y1UIC3</accession>
<feature type="region of interest" description="Disordered" evidence="1">
    <location>
        <begin position="71"/>
        <end position="92"/>
    </location>
</feature>
<feature type="region of interest" description="Disordered" evidence="1">
    <location>
        <begin position="255"/>
        <end position="285"/>
    </location>
</feature>
<evidence type="ECO:0000313" key="3">
    <source>
        <dbReference type="Proteomes" id="UP000193218"/>
    </source>
</evidence>
<gene>
    <name evidence="2" type="ORF">BD324DRAFT_472143</name>
</gene>
<keyword evidence="3" id="KW-1185">Reference proteome</keyword>
<dbReference type="GeneID" id="33554689"/>
<feature type="region of interest" description="Disordered" evidence="1">
    <location>
        <begin position="136"/>
        <end position="158"/>
    </location>
</feature>
<protein>
    <submittedName>
        <fullName evidence="2">Uncharacterized protein</fullName>
    </submittedName>
</protein>
<evidence type="ECO:0000313" key="2">
    <source>
        <dbReference type="EMBL" id="ORX36835.1"/>
    </source>
</evidence>
<comment type="caution">
    <text evidence="2">The sequence shown here is derived from an EMBL/GenBank/DDBJ whole genome shotgun (WGS) entry which is preliminary data.</text>
</comment>
<organism evidence="2 3">
    <name type="scientific">Kockovaella imperatae</name>
    <dbReference type="NCBI Taxonomy" id="4999"/>
    <lineage>
        <taxon>Eukaryota</taxon>
        <taxon>Fungi</taxon>
        <taxon>Dikarya</taxon>
        <taxon>Basidiomycota</taxon>
        <taxon>Agaricomycotina</taxon>
        <taxon>Tremellomycetes</taxon>
        <taxon>Tremellales</taxon>
        <taxon>Cuniculitremaceae</taxon>
        <taxon>Kockovaella</taxon>
    </lineage>
</organism>
<name>A0A1Y1UIC3_9TREE</name>